<protein>
    <submittedName>
        <fullName evidence="1">Uncharacterized protein</fullName>
    </submittedName>
</protein>
<dbReference type="AlphaFoldDB" id="A0A026W457"/>
<evidence type="ECO:0000313" key="1">
    <source>
        <dbReference type="EMBL" id="EZA49829.1"/>
    </source>
</evidence>
<reference evidence="1 2" key="1">
    <citation type="journal article" date="2014" name="Curr. Biol.">
        <title>The genome of the clonal raider ant Cerapachys biroi.</title>
        <authorList>
            <person name="Oxley P.R."/>
            <person name="Ji L."/>
            <person name="Fetter-Pruneda I."/>
            <person name="McKenzie S.K."/>
            <person name="Li C."/>
            <person name="Hu H."/>
            <person name="Zhang G."/>
            <person name="Kronauer D.J."/>
        </authorList>
    </citation>
    <scope>NUCLEOTIDE SEQUENCE [LARGE SCALE GENOMIC DNA]</scope>
</reference>
<accession>A0A026W457</accession>
<proteinExistence type="predicted"/>
<sequence length="43" mass="5131">MFCLLPTLNILTLFWRLLIRFIIDCSSRLKITIITLLTFLTFL</sequence>
<organism evidence="1 2">
    <name type="scientific">Ooceraea biroi</name>
    <name type="common">Clonal raider ant</name>
    <name type="synonym">Cerapachys biroi</name>
    <dbReference type="NCBI Taxonomy" id="2015173"/>
    <lineage>
        <taxon>Eukaryota</taxon>
        <taxon>Metazoa</taxon>
        <taxon>Ecdysozoa</taxon>
        <taxon>Arthropoda</taxon>
        <taxon>Hexapoda</taxon>
        <taxon>Insecta</taxon>
        <taxon>Pterygota</taxon>
        <taxon>Neoptera</taxon>
        <taxon>Endopterygota</taxon>
        <taxon>Hymenoptera</taxon>
        <taxon>Apocrita</taxon>
        <taxon>Aculeata</taxon>
        <taxon>Formicoidea</taxon>
        <taxon>Formicidae</taxon>
        <taxon>Dorylinae</taxon>
        <taxon>Ooceraea</taxon>
    </lineage>
</organism>
<gene>
    <name evidence="1" type="ORF">X777_11810</name>
</gene>
<dbReference type="Proteomes" id="UP000053097">
    <property type="component" value="Unassembled WGS sequence"/>
</dbReference>
<keyword evidence="2" id="KW-1185">Reference proteome</keyword>
<dbReference type="EMBL" id="KK107495">
    <property type="protein sequence ID" value="EZA49829.1"/>
    <property type="molecule type" value="Genomic_DNA"/>
</dbReference>
<name>A0A026W457_OOCBI</name>
<evidence type="ECO:0000313" key="2">
    <source>
        <dbReference type="Proteomes" id="UP000053097"/>
    </source>
</evidence>